<dbReference type="Gene3D" id="2.60.40.1220">
    <property type="match status" value="1"/>
</dbReference>
<dbReference type="Proteomes" id="UP000318080">
    <property type="component" value="Unassembled WGS sequence"/>
</dbReference>
<proteinExistence type="predicted"/>
<dbReference type="EMBL" id="VHIR01000009">
    <property type="protein sequence ID" value="TQE43362.1"/>
    <property type="molecule type" value="Genomic_DNA"/>
</dbReference>
<dbReference type="InterPro" id="IPR007348">
    <property type="entry name" value="CopC_dom"/>
</dbReference>
<keyword evidence="1 4" id="KW-0732">Signal</keyword>
<gene>
    <name evidence="6" type="ORF">EJK80_07370</name>
</gene>
<comment type="caution">
    <text evidence="6">The sequence shown here is derived from an EMBL/GenBank/DDBJ whole genome shotgun (WGS) entry which is preliminary data.</text>
</comment>
<dbReference type="RefSeq" id="WP_066513426.1">
    <property type="nucleotide sequence ID" value="NZ_LT596208.1"/>
</dbReference>
<accession>A0A540R6P3</accession>
<dbReference type="Pfam" id="PF04234">
    <property type="entry name" value="CopC"/>
    <property type="match status" value="1"/>
</dbReference>
<dbReference type="InterPro" id="IPR014755">
    <property type="entry name" value="Cu-Rt/internalin_Ig-like"/>
</dbReference>
<evidence type="ECO:0000256" key="4">
    <source>
        <dbReference type="SAM" id="SignalP"/>
    </source>
</evidence>
<evidence type="ECO:0000256" key="2">
    <source>
        <dbReference type="ARBA" id="ARBA00023008"/>
    </source>
</evidence>
<evidence type="ECO:0000313" key="6">
    <source>
        <dbReference type="EMBL" id="TQE43362.1"/>
    </source>
</evidence>
<dbReference type="GeneID" id="79853158"/>
<feature type="chain" id="PRO_5021878648" evidence="4">
    <location>
        <begin position="30"/>
        <end position="181"/>
    </location>
</feature>
<name>A0A540R6P3_9CORY</name>
<evidence type="ECO:0000313" key="7">
    <source>
        <dbReference type="Proteomes" id="UP000318080"/>
    </source>
</evidence>
<dbReference type="AlphaFoldDB" id="A0A540R6P3"/>
<dbReference type="InterPro" id="IPR014756">
    <property type="entry name" value="Ig_E-set"/>
</dbReference>
<keyword evidence="3" id="KW-0812">Transmembrane</keyword>
<dbReference type="GO" id="GO:0005507">
    <property type="term" value="F:copper ion binding"/>
    <property type="evidence" value="ECO:0007669"/>
    <property type="project" value="InterPro"/>
</dbReference>
<evidence type="ECO:0000256" key="1">
    <source>
        <dbReference type="ARBA" id="ARBA00022729"/>
    </source>
</evidence>
<sequence length="181" mass="18616">MRILRSGLRSSAAALVAAAALATAPVAQAHDSVVGGNVVSDAPLEEFPKEITLEFSAIPREGFNTFAVTDTNSGDVIFDAEPTVDGRELTVETPEGVNPGPGHYQVGFQITSSDGHATRGSVPFDVAGQAAGSSEESTTGDPVADAAQNASTPWKWIIAVGAVLAVIAVLILFAAKSRRND</sequence>
<feature type="signal peptide" evidence="4">
    <location>
        <begin position="1"/>
        <end position="29"/>
    </location>
</feature>
<protein>
    <submittedName>
        <fullName evidence="6">Copper resistance protein CopC</fullName>
    </submittedName>
</protein>
<keyword evidence="3" id="KW-1133">Transmembrane helix</keyword>
<dbReference type="GO" id="GO:0046688">
    <property type="term" value="P:response to copper ion"/>
    <property type="evidence" value="ECO:0007669"/>
    <property type="project" value="InterPro"/>
</dbReference>
<keyword evidence="7" id="KW-1185">Reference proteome</keyword>
<keyword evidence="3" id="KW-0472">Membrane</keyword>
<organism evidence="6 7">
    <name type="scientific">Corynebacterium phoceense</name>
    <dbReference type="NCBI Taxonomy" id="1686286"/>
    <lineage>
        <taxon>Bacteria</taxon>
        <taxon>Bacillati</taxon>
        <taxon>Actinomycetota</taxon>
        <taxon>Actinomycetes</taxon>
        <taxon>Mycobacteriales</taxon>
        <taxon>Corynebacteriaceae</taxon>
        <taxon>Corynebacterium</taxon>
    </lineage>
</organism>
<evidence type="ECO:0000256" key="3">
    <source>
        <dbReference type="SAM" id="Phobius"/>
    </source>
</evidence>
<dbReference type="STRING" id="1686286.GCA_900092335_01966"/>
<keyword evidence="2" id="KW-0186">Copper</keyword>
<feature type="domain" description="CopC" evidence="5">
    <location>
        <begin position="30"/>
        <end position="126"/>
    </location>
</feature>
<reference evidence="6 7" key="1">
    <citation type="submission" date="2019-06" db="EMBL/GenBank/DDBJ databases">
        <title>Draft genome of C. phoceense Strain 272.</title>
        <authorList>
            <person name="Pacheco L.G.C."/>
            <person name="Barberis C.M."/>
            <person name="Almuzara M.N."/>
            <person name="Traglia G.M."/>
            <person name="Santos C.S."/>
            <person name="Rocha D.J.P.G."/>
            <person name="Aguiar E.R.G.R."/>
            <person name="Vay C.A."/>
        </authorList>
    </citation>
    <scope>NUCLEOTIDE SEQUENCE [LARGE SCALE GENOMIC DNA]</scope>
    <source>
        <strain evidence="6 7">272</strain>
    </source>
</reference>
<evidence type="ECO:0000259" key="5">
    <source>
        <dbReference type="Pfam" id="PF04234"/>
    </source>
</evidence>
<dbReference type="GO" id="GO:0042597">
    <property type="term" value="C:periplasmic space"/>
    <property type="evidence" value="ECO:0007669"/>
    <property type="project" value="InterPro"/>
</dbReference>
<feature type="transmembrane region" description="Helical" evidence="3">
    <location>
        <begin position="156"/>
        <end position="175"/>
    </location>
</feature>
<dbReference type="SUPFAM" id="SSF81296">
    <property type="entry name" value="E set domains"/>
    <property type="match status" value="1"/>
</dbReference>